<dbReference type="InterPro" id="IPR047811">
    <property type="entry name" value="CytC_ox_assmbl_put"/>
</dbReference>
<dbReference type="AlphaFoldDB" id="A0A4Q7NHU2"/>
<sequence>MVTSEQRRRNRRTGLALAALVAAFFLAVILRKVFLG</sequence>
<evidence type="ECO:0000313" key="1">
    <source>
        <dbReference type="EMBL" id="RZS84332.1"/>
    </source>
</evidence>
<dbReference type="RefSeq" id="WP_238160194.1">
    <property type="nucleotide sequence ID" value="NZ_SGXC01000001.1"/>
</dbReference>
<keyword evidence="2" id="KW-1185">Reference proteome</keyword>
<dbReference type="Proteomes" id="UP000292445">
    <property type="component" value="Unassembled WGS sequence"/>
</dbReference>
<organism evidence="1 2">
    <name type="scientific">Pigmentiphaga kullae</name>
    <dbReference type="NCBI Taxonomy" id="151784"/>
    <lineage>
        <taxon>Bacteria</taxon>
        <taxon>Pseudomonadati</taxon>
        <taxon>Pseudomonadota</taxon>
        <taxon>Betaproteobacteria</taxon>
        <taxon>Burkholderiales</taxon>
        <taxon>Alcaligenaceae</taxon>
        <taxon>Pigmentiphaga</taxon>
    </lineage>
</organism>
<dbReference type="NCBIfam" id="NF038351">
    <property type="entry name" value="cyt_ox_assem_30"/>
    <property type="match status" value="1"/>
</dbReference>
<gene>
    <name evidence="1" type="ORF">EV675_0349</name>
</gene>
<comment type="caution">
    <text evidence="1">The sequence shown here is derived from an EMBL/GenBank/DDBJ whole genome shotgun (WGS) entry which is preliminary data.</text>
</comment>
<reference evidence="1 2" key="1">
    <citation type="submission" date="2019-02" db="EMBL/GenBank/DDBJ databases">
        <title>Genomic Encyclopedia of Type Strains, Phase IV (KMG-IV): sequencing the most valuable type-strain genomes for metagenomic binning, comparative biology and taxonomic classification.</title>
        <authorList>
            <person name="Goeker M."/>
        </authorList>
    </citation>
    <scope>NUCLEOTIDE SEQUENCE [LARGE SCALE GENOMIC DNA]</scope>
    <source>
        <strain evidence="1 2">K24</strain>
    </source>
</reference>
<protein>
    <submittedName>
        <fullName evidence="1">Uncharacterized protein</fullName>
    </submittedName>
</protein>
<name>A0A4Q7NHU2_9BURK</name>
<evidence type="ECO:0000313" key="2">
    <source>
        <dbReference type="Proteomes" id="UP000292445"/>
    </source>
</evidence>
<dbReference type="EMBL" id="SGXC01000001">
    <property type="protein sequence ID" value="RZS84332.1"/>
    <property type="molecule type" value="Genomic_DNA"/>
</dbReference>
<accession>A0A4Q7NHU2</accession>
<proteinExistence type="predicted"/>